<reference evidence="2 3" key="2">
    <citation type="submission" date="2020-04" db="EMBL/GenBank/DDBJ databases">
        <authorList>
            <person name="Fomenkov A."/>
            <person name="Anton B.P."/>
            <person name="Roberts R.J."/>
        </authorList>
    </citation>
    <scope>NUCLEOTIDE SEQUENCE [LARGE SCALE GENOMIC DNA]</scope>
    <source>
        <strain evidence="2 3">NEB122</strain>
    </source>
</reference>
<reference evidence="2 3" key="1">
    <citation type="submission" date="2020-04" db="EMBL/GenBank/DDBJ databases">
        <title>Genome-Wide Identification of 5-Methylcytosine Sites in Bacterial Genomes By High-Throughput Sequencing of MspJI Restriction Fragments.</title>
        <authorList>
            <person name="Wu V."/>
        </authorList>
    </citation>
    <scope>NUCLEOTIDE SEQUENCE [LARGE SCALE GENOMIC DNA]</scope>
    <source>
        <strain evidence="2 3">NEB122</strain>
    </source>
</reference>
<gene>
    <name evidence="2" type="ORF">HG421_13410</name>
</gene>
<evidence type="ECO:0000313" key="3">
    <source>
        <dbReference type="Proteomes" id="UP000503498"/>
    </source>
</evidence>
<proteinExistence type="predicted"/>
<organism evidence="2 3">
    <name type="scientific">Xanthomonas campestris pv. badrii</name>
    <dbReference type="NCBI Taxonomy" id="149696"/>
    <lineage>
        <taxon>Bacteria</taxon>
        <taxon>Pseudomonadati</taxon>
        <taxon>Pseudomonadota</taxon>
        <taxon>Gammaproteobacteria</taxon>
        <taxon>Lysobacterales</taxon>
        <taxon>Lysobacteraceae</taxon>
        <taxon>Xanthomonas</taxon>
    </lineage>
</organism>
<evidence type="ECO:0000256" key="1">
    <source>
        <dbReference type="SAM" id="MobiDB-lite"/>
    </source>
</evidence>
<evidence type="ECO:0000313" key="2">
    <source>
        <dbReference type="EMBL" id="QJD70087.1"/>
    </source>
</evidence>
<dbReference type="Proteomes" id="UP000503498">
    <property type="component" value="Chromosome"/>
</dbReference>
<feature type="region of interest" description="Disordered" evidence="1">
    <location>
        <begin position="64"/>
        <end position="92"/>
    </location>
</feature>
<dbReference type="EMBL" id="CP051651">
    <property type="protein sequence ID" value="QJD70087.1"/>
    <property type="molecule type" value="Genomic_DNA"/>
</dbReference>
<protein>
    <submittedName>
        <fullName evidence="2">Uncharacterized protein</fullName>
    </submittedName>
</protein>
<sequence length="92" mass="9142">MARNYGLCGPAEACALADRIVVIEHGQVGLEVDVPVAHPRTSGMPALAATQAQVLSRLLGSGAGEAPMSAAEQGAVTPAASARAGGPLRRIG</sequence>
<dbReference type="AlphaFoldDB" id="A0A7Z2VES5"/>
<accession>A0A7Z2VES5</accession>
<name>A0A7Z2VES5_XANCA</name>